<gene>
    <name evidence="1" type="ORF">L227DRAFT_251207</name>
</gene>
<evidence type="ECO:0000313" key="1">
    <source>
        <dbReference type="EMBL" id="RPD56737.1"/>
    </source>
</evidence>
<protein>
    <submittedName>
        <fullName evidence="1">Uncharacterized protein</fullName>
    </submittedName>
</protein>
<name>A0A5C2S083_9APHY</name>
<accession>A0A5C2S083</accession>
<dbReference type="Proteomes" id="UP000313359">
    <property type="component" value="Unassembled WGS sequence"/>
</dbReference>
<dbReference type="EMBL" id="ML122286">
    <property type="protein sequence ID" value="RPD56737.1"/>
    <property type="molecule type" value="Genomic_DNA"/>
</dbReference>
<keyword evidence="2" id="KW-1185">Reference proteome</keyword>
<sequence length="85" mass="9390">MRWNFAQPQTCGWFSVSSGSVSGGTWRRRRGIGKYMNSRASPLTSSRGRTEMVSIWSKISSTLHHGPLSFLESTGGAVNVTHFVQ</sequence>
<evidence type="ECO:0000313" key="2">
    <source>
        <dbReference type="Proteomes" id="UP000313359"/>
    </source>
</evidence>
<reference evidence="1" key="1">
    <citation type="journal article" date="2018" name="Genome Biol. Evol.">
        <title>Genomics and development of Lentinus tigrinus, a white-rot wood-decaying mushroom with dimorphic fruiting bodies.</title>
        <authorList>
            <person name="Wu B."/>
            <person name="Xu Z."/>
            <person name="Knudson A."/>
            <person name="Carlson A."/>
            <person name="Chen N."/>
            <person name="Kovaka S."/>
            <person name="LaButti K."/>
            <person name="Lipzen A."/>
            <person name="Pennachio C."/>
            <person name="Riley R."/>
            <person name="Schakwitz W."/>
            <person name="Umezawa K."/>
            <person name="Ohm R.A."/>
            <person name="Grigoriev I.V."/>
            <person name="Nagy L.G."/>
            <person name="Gibbons J."/>
            <person name="Hibbett D."/>
        </authorList>
    </citation>
    <scope>NUCLEOTIDE SEQUENCE [LARGE SCALE GENOMIC DNA]</scope>
    <source>
        <strain evidence="1">ALCF2SS1-6</strain>
    </source>
</reference>
<dbReference type="AlphaFoldDB" id="A0A5C2S083"/>
<proteinExistence type="predicted"/>
<organism evidence="1 2">
    <name type="scientific">Lentinus tigrinus ALCF2SS1-6</name>
    <dbReference type="NCBI Taxonomy" id="1328759"/>
    <lineage>
        <taxon>Eukaryota</taxon>
        <taxon>Fungi</taxon>
        <taxon>Dikarya</taxon>
        <taxon>Basidiomycota</taxon>
        <taxon>Agaricomycotina</taxon>
        <taxon>Agaricomycetes</taxon>
        <taxon>Polyporales</taxon>
        <taxon>Polyporaceae</taxon>
        <taxon>Lentinus</taxon>
    </lineage>
</organism>